<evidence type="ECO:0000313" key="1">
    <source>
        <dbReference type="EMBL" id="KAE9987267.1"/>
    </source>
</evidence>
<name>A0A8H3ZBG8_VENIN</name>
<comment type="caution">
    <text evidence="1">The sequence shown here is derived from an EMBL/GenBank/DDBJ whole genome shotgun (WGS) entry which is preliminary data.</text>
</comment>
<gene>
    <name evidence="1" type="ORF">EG328_003400</name>
</gene>
<protein>
    <submittedName>
        <fullName evidence="1">Uncharacterized protein</fullName>
    </submittedName>
</protein>
<dbReference type="Proteomes" id="UP000447873">
    <property type="component" value="Unassembled WGS sequence"/>
</dbReference>
<reference evidence="1 2" key="1">
    <citation type="submission" date="2018-12" db="EMBL/GenBank/DDBJ databases">
        <title>Venturia inaequalis Genome Resource.</title>
        <authorList>
            <person name="Lichtner F.J."/>
        </authorList>
    </citation>
    <scope>NUCLEOTIDE SEQUENCE [LARGE SCALE GENOMIC DNA]</scope>
    <source>
        <strain evidence="1 2">120213</strain>
    </source>
</reference>
<accession>A0A8H3ZBG8</accession>
<sequence length="260" mass="28969">MDTRSIYKASTIWLSFFHDNPTIAAILLSPSDCGDIVTRTYRRRKTRTKTERVVRLLKDTGYLSTRAITKSSASSRVTTSGASSIHLTMTSTKHPDLELVTGYFHCDINQALIGVSSWTNDHEHSSHAALEDLEALSSFLDEDFGPNCALENRLPGYLQIPLAAQQNITTLKQISNAITKHHTTKDTNSTNLQELNKNYDTVENHLSAIINHLRLCLESRGDSRSPVFRSVVDTCDICTMRLEIEAHLDILCGYTSVAQG</sequence>
<evidence type="ECO:0000313" key="2">
    <source>
        <dbReference type="Proteomes" id="UP000447873"/>
    </source>
</evidence>
<proteinExistence type="predicted"/>
<dbReference type="EMBL" id="WNWS01000020">
    <property type="protein sequence ID" value="KAE9987267.1"/>
    <property type="molecule type" value="Genomic_DNA"/>
</dbReference>
<dbReference type="AlphaFoldDB" id="A0A8H3ZBG8"/>
<organism evidence="1 2">
    <name type="scientific">Venturia inaequalis</name>
    <name type="common">Apple scab fungus</name>
    <dbReference type="NCBI Taxonomy" id="5025"/>
    <lineage>
        <taxon>Eukaryota</taxon>
        <taxon>Fungi</taxon>
        <taxon>Dikarya</taxon>
        <taxon>Ascomycota</taxon>
        <taxon>Pezizomycotina</taxon>
        <taxon>Dothideomycetes</taxon>
        <taxon>Pleosporomycetidae</taxon>
        <taxon>Venturiales</taxon>
        <taxon>Venturiaceae</taxon>
        <taxon>Venturia</taxon>
    </lineage>
</organism>